<reference evidence="2 3" key="1">
    <citation type="submission" date="2016-04" db="EMBL/GenBank/DDBJ databases">
        <title>Genome analyses suggest a sexual origin of heterokaryosis in a supposedly ancient asexual fungus.</title>
        <authorList>
            <person name="Ropars J."/>
            <person name="Sedzielewska K."/>
            <person name="Noel J."/>
            <person name="Charron P."/>
            <person name="Farinelli L."/>
            <person name="Marton T."/>
            <person name="Kruger M."/>
            <person name="Pelin A."/>
            <person name="Brachmann A."/>
            <person name="Corradi N."/>
        </authorList>
    </citation>
    <scope>NUCLEOTIDE SEQUENCE [LARGE SCALE GENOMIC DNA]</scope>
    <source>
        <strain evidence="2 3">A5</strain>
    </source>
</reference>
<protein>
    <recommendedName>
        <fullName evidence="1">Protein kinase domain-containing protein</fullName>
    </recommendedName>
</protein>
<dbReference type="EMBL" id="LLXJ01000680">
    <property type="protein sequence ID" value="PKC07080.1"/>
    <property type="molecule type" value="Genomic_DNA"/>
</dbReference>
<evidence type="ECO:0000313" key="3">
    <source>
        <dbReference type="Proteomes" id="UP000232722"/>
    </source>
</evidence>
<reference evidence="2 3" key="2">
    <citation type="submission" date="2017-09" db="EMBL/GenBank/DDBJ databases">
        <title>Extensive intraspecific genome diversity in a model arbuscular mycorrhizal fungus.</title>
        <authorList>
            <person name="Chen E.C."/>
            <person name="Morin E."/>
            <person name="Beaudet D."/>
            <person name="Noel J."/>
            <person name="Ndikumana S."/>
            <person name="Charron P."/>
            <person name="St-Onge C."/>
            <person name="Giorgi J."/>
            <person name="Grigoriev I.V."/>
            <person name="Roux C."/>
            <person name="Martin F.M."/>
            <person name="Corradi N."/>
        </authorList>
    </citation>
    <scope>NUCLEOTIDE SEQUENCE [LARGE SCALE GENOMIC DNA]</scope>
    <source>
        <strain evidence="2 3">A5</strain>
    </source>
</reference>
<gene>
    <name evidence="2" type="ORF">RhiirA5_377329</name>
</gene>
<dbReference type="InterPro" id="IPR000719">
    <property type="entry name" value="Prot_kinase_dom"/>
</dbReference>
<dbReference type="SUPFAM" id="SSF56112">
    <property type="entry name" value="Protein kinase-like (PK-like)"/>
    <property type="match status" value="1"/>
</dbReference>
<name>A0A2N0PJR2_9GLOM</name>
<sequence>MIKEIVNEKKTLLFTKKKEKVYCNQGRGSFGSVFHANWKNTDTIFTIKKFNNNNSTPNQVVNEVKLQKRVDFHENIIRFHGIIIEKETDKFFSLTNAYSDQSDVIYSLVLEYADSECWRYESNERPNMQDVVLKLKTMVFLNNRI</sequence>
<proteinExistence type="predicted"/>
<dbReference type="Gene3D" id="3.30.200.20">
    <property type="entry name" value="Phosphorylase Kinase, domain 1"/>
    <property type="match status" value="1"/>
</dbReference>
<dbReference type="Pfam" id="PF00069">
    <property type="entry name" value="Pkinase"/>
    <property type="match status" value="1"/>
</dbReference>
<feature type="domain" description="Protein kinase" evidence="1">
    <location>
        <begin position="19"/>
        <end position="145"/>
    </location>
</feature>
<evidence type="ECO:0000259" key="1">
    <source>
        <dbReference type="PROSITE" id="PS50011"/>
    </source>
</evidence>
<dbReference type="AlphaFoldDB" id="A0A2N0PJR2"/>
<dbReference type="PROSITE" id="PS50011">
    <property type="entry name" value="PROTEIN_KINASE_DOM"/>
    <property type="match status" value="1"/>
</dbReference>
<comment type="caution">
    <text evidence="2">The sequence shown here is derived from an EMBL/GenBank/DDBJ whole genome shotgun (WGS) entry which is preliminary data.</text>
</comment>
<dbReference type="InterPro" id="IPR011009">
    <property type="entry name" value="Kinase-like_dom_sf"/>
</dbReference>
<evidence type="ECO:0000313" key="2">
    <source>
        <dbReference type="EMBL" id="PKC07080.1"/>
    </source>
</evidence>
<accession>A0A2N0PJR2</accession>
<dbReference type="GO" id="GO:0005524">
    <property type="term" value="F:ATP binding"/>
    <property type="evidence" value="ECO:0007669"/>
    <property type="project" value="InterPro"/>
</dbReference>
<organism evidence="2 3">
    <name type="scientific">Rhizophagus irregularis</name>
    <dbReference type="NCBI Taxonomy" id="588596"/>
    <lineage>
        <taxon>Eukaryota</taxon>
        <taxon>Fungi</taxon>
        <taxon>Fungi incertae sedis</taxon>
        <taxon>Mucoromycota</taxon>
        <taxon>Glomeromycotina</taxon>
        <taxon>Glomeromycetes</taxon>
        <taxon>Glomerales</taxon>
        <taxon>Glomeraceae</taxon>
        <taxon>Rhizophagus</taxon>
    </lineage>
</organism>
<dbReference type="Proteomes" id="UP000232722">
    <property type="component" value="Unassembled WGS sequence"/>
</dbReference>
<dbReference type="GO" id="GO:0004672">
    <property type="term" value="F:protein kinase activity"/>
    <property type="evidence" value="ECO:0007669"/>
    <property type="project" value="InterPro"/>
</dbReference>